<organism evidence="2 3">
    <name type="scientific">Fusarium langsethiae</name>
    <dbReference type="NCBI Taxonomy" id="179993"/>
    <lineage>
        <taxon>Eukaryota</taxon>
        <taxon>Fungi</taxon>
        <taxon>Dikarya</taxon>
        <taxon>Ascomycota</taxon>
        <taxon>Pezizomycotina</taxon>
        <taxon>Sordariomycetes</taxon>
        <taxon>Hypocreomycetidae</taxon>
        <taxon>Hypocreales</taxon>
        <taxon>Nectriaceae</taxon>
        <taxon>Fusarium</taxon>
    </lineage>
</organism>
<dbReference type="OrthoDB" id="2157530at2759"/>
<evidence type="ECO:0000313" key="2">
    <source>
        <dbReference type="EMBL" id="KPA36268.1"/>
    </source>
</evidence>
<dbReference type="InterPro" id="IPR010730">
    <property type="entry name" value="HET"/>
</dbReference>
<dbReference type="Pfam" id="PF26639">
    <property type="entry name" value="Het-6_barrel"/>
    <property type="match status" value="1"/>
</dbReference>
<evidence type="ECO:0000259" key="1">
    <source>
        <dbReference type="Pfam" id="PF06985"/>
    </source>
</evidence>
<dbReference type="Pfam" id="PF06985">
    <property type="entry name" value="HET"/>
    <property type="match status" value="1"/>
</dbReference>
<evidence type="ECO:0000313" key="3">
    <source>
        <dbReference type="Proteomes" id="UP000037904"/>
    </source>
</evidence>
<feature type="domain" description="Heterokaryon incompatibility" evidence="1">
    <location>
        <begin position="2"/>
        <end position="125"/>
    </location>
</feature>
<dbReference type="PANTHER" id="PTHR24148">
    <property type="entry name" value="ANKYRIN REPEAT DOMAIN-CONTAINING PROTEIN 39 HOMOLOG-RELATED"/>
    <property type="match status" value="1"/>
</dbReference>
<protein>
    <submittedName>
        <fullName evidence="2">Heterokaryon incompatibility</fullName>
    </submittedName>
</protein>
<proteinExistence type="predicted"/>
<dbReference type="InterPro" id="IPR052895">
    <property type="entry name" value="HetReg/Transcr_Mod"/>
</dbReference>
<dbReference type="Proteomes" id="UP000037904">
    <property type="component" value="Unassembled WGS sequence"/>
</dbReference>
<comment type="caution">
    <text evidence="2">The sequence shown here is derived from an EMBL/GenBank/DDBJ whole genome shotgun (WGS) entry which is preliminary data.</text>
</comment>
<dbReference type="AlphaFoldDB" id="A0A0M9EMS7"/>
<dbReference type="PANTHER" id="PTHR24148:SF64">
    <property type="entry name" value="HETEROKARYON INCOMPATIBILITY DOMAIN-CONTAINING PROTEIN"/>
    <property type="match status" value="1"/>
</dbReference>
<name>A0A0M9EMS7_FUSLA</name>
<accession>A0A0M9EMS7</accession>
<reference evidence="2 3" key="1">
    <citation type="submission" date="2015-04" db="EMBL/GenBank/DDBJ databases">
        <title>The draft genome sequence of Fusarium langsethiae, a T-2/HT-2 mycotoxin producer.</title>
        <authorList>
            <person name="Lysoe E."/>
            <person name="Divon H.H."/>
            <person name="Terzi V."/>
            <person name="Orru L."/>
            <person name="Lamontanara A."/>
            <person name="Kolseth A.-K."/>
            <person name="Frandsen R.J."/>
            <person name="Nielsen K."/>
            <person name="Thrane U."/>
        </authorList>
    </citation>
    <scope>NUCLEOTIDE SEQUENCE [LARGE SCALE GENOMIC DNA]</scope>
    <source>
        <strain evidence="2 3">Fl201059</strain>
    </source>
</reference>
<dbReference type="EMBL" id="JXCE01000695">
    <property type="protein sequence ID" value="KPA36268.1"/>
    <property type="molecule type" value="Genomic_DNA"/>
</dbReference>
<gene>
    <name evidence="2" type="ORF">FLAG1_10979</name>
</gene>
<sequence>MRRLRHIDLPRVLWIDAISIHQEDGHEKAQQVQMMGDIYKKCRLCIIWLGEDAGITDDDLTSTVAQQVVEMLHMLAKGSHLHEMPCFSVIEGQRTDIPESYKPHFLALAEFLSLPWWRRIWIIQEMALPKTINFVYSSKEFSYDVLRSAVKILNSHAGGCCKDVRTSLRAEAFDPLLAVQEQVDPLVSIRETQKQLLQTRLSQLRRQFHASEATNVKDLFYGLLGLVTSWSSKPLLPDYEADDRKAIAEAVYTCFLEEGGMETLVGQRTLDGCRDFPSWIPDACCTTTKNQWVTIEERRLTMASNFSASGKHVQDTSILTVTEDQTLRIQTKFVDKIEKFGPTCDALGDWQNAPDVLRQWMEMVGLGAEGWPQEPPAIGSKGDILWRTIMNNSIETDNKECLTYRPATQDDYYSLKKLWDLLLMLSLIISGPLKLDLDSHDKLQIEGSTTIYHVVVCLLQRQLFVTERGMIGLASGDIKVGDEVHILLGCQTPFILRSSEEASSWDLPLYTVIGNGYVHQVMYGEAFDNAEFGPVQSIVLE</sequence>
<keyword evidence="3" id="KW-1185">Reference proteome</keyword>